<keyword evidence="5" id="KW-0677">Repeat</keyword>
<protein>
    <submittedName>
        <fullName evidence="11">Mitochondrial dicarboxylate transporter</fullName>
    </submittedName>
</protein>
<evidence type="ECO:0000256" key="5">
    <source>
        <dbReference type="ARBA" id="ARBA00022737"/>
    </source>
</evidence>
<dbReference type="PROSITE" id="PS50920">
    <property type="entry name" value="SOLCAR"/>
    <property type="match status" value="2"/>
</dbReference>
<evidence type="ECO:0000313" key="11">
    <source>
        <dbReference type="EMBL" id="KAK7432278.1"/>
    </source>
</evidence>
<dbReference type="InterPro" id="IPR018108">
    <property type="entry name" value="MCP_transmembrane"/>
</dbReference>
<keyword evidence="6" id="KW-0496">Mitochondrion</keyword>
<comment type="caution">
    <text evidence="11">The sequence shown here is derived from an EMBL/GenBank/DDBJ whole genome shotgun (WGS) entry which is preliminary data.</text>
</comment>
<keyword evidence="8 9" id="KW-0472">Membrane</keyword>
<evidence type="ECO:0000256" key="3">
    <source>
        <dbReference type="ARBA" id="ARBA00022448"/>
    </source>
</evidence>
<dbReference type="InterPro" id="IPR023395">
    <property type="entry name" value="MCP_dom_sf"/>
</dbReference>
<evidence type="ECO:0000256" key="4">
    <source>
        <dbReference type="ARBA" id="ARBA00022692"/>
    </source>
</evidence>
<dbReference type="Pfam" id="PF00153">
    <property type="entry name" value="Mito_carr"/>
    <property type="match status" value="2"/>
</dbReference>
<keyword evidence="3 10" id="KW-0813">Transport</keyword>
<evidence type="ECO:0000256" key="7">
    <source>
        <dbReference type="ARBA" id="ARBA00022989"/>
    </source>
</evidence>
<proteinExistence type="inferred from homology"/>
<evidence type="ECO:0000256" key="2">
    <source>
        <dbReference type="ARBA" id="ARBA00006375"/>
    </source>
</evidence>
<keyword evidence="6" id="KW-0999">Mitochondrion inner membrane</keyword>
<dbReference type="Proteomes" id="UP001498421">
    <property type="component" value="Unassembled WGS sequence"/>
</dbReference>
<keyword evidence="4 9" id="KW-0812">Transmembrane</keyword>
<dbReference type="Gene3D" id="1.50.40.10">
    <property type="entry name" value="Mitochondrial carrier domain"/>
    <property type="match status" value="1"/>
</dbReference>
<gene>
    <name evidence="11" type="primary">DIC1_1</name>
    <name evidence="11" type="ORF">QQZ08_001223</name>
</gene>
<keyword evidence="12" id="KW-1185">Reference proteome</keyword>
<dbReference type="InterPro" id="IPR050391">
    <property type="entry name" value="Mito_Metabolite_Transporter"/>
</dbReference>
<comment type="similarity">
    <text evidence="2 10">Belongs to the mitochondrial carrier (TC 2.A.29) family.</text>
</comment>
<dbReference type="EMBL" id="JAZAVK010000006">
    <property type="protein sequence ID" value="KAK7432278.1"/>
    <property type="molecule type" value="Genomic_DNA"/>
</dbReference>
<feature type="repeat" description="Solcar" evidence="9">
    <location>
        <begin position="103"/>
        <end position="182"/>
    </location>
</feature>
<dbReference type="PANTHER" id="PTHR45618">
    <property type="entry name" value="MITOCHONDRIAL DICARBOXYLATE CARRIER-RELATED"/>
    <property type="match status" value="1"/>
</dbReference>
<evidence type="ECO:0000256" key="10">
    <source>
        <dbReference type="RuleBase" id="RU000488"/>
    </source>
</evidence>
<evidence type="ECO:0000256" key="8">
    <source>
        <dbReference type="ARBA" id="ARBA00023136"/>
    </source>
</evidence>
<reference evidence="11 12" key="1">
    <citation type="journal article" date="2025" name="Microbiol. Resour. Announc.">
        <title>Draft genome sequences for Neonectria magnoliae and Neonectria punicea, canker pathogens of Liriodendron tulipifera and Acer saccharum in West Virginia.</title>
        <authorList>
            <person name="Petronek H.M."/>
            <person name="Kasson M.T."/>
            <person name="Metheny A.M."/>
            <person name="Stauder C.M."/>
            <person name="Lovett B."/>
            <person name="Lynch S.C."/>
            <person name="Garnas J.R."/>
            <person name="Kasson L.R."/>
            <person name="Stajich J.E."/>
        </authorList>
    </citation>
    <scope>NUCLEOTIDE SEQUENCE [LARGE SCALE GENOMIC DNA]</scope>
    <source>
        <strain evidence="11 12">NRRL 64651</strain>
    </source>
</reference>
<dbReference type="SUPFAM" id="SSF103506">
    <property type="entry name" value="Mitochondrial carrier"/>
    <property type="match status" value="1"/>
</dbReference>
<evidence type="ECO:0000256" key="9">
    <source>
        <dbReference type="PROSITE-ProRule" id="PRU00282"/>
    </source>
</evidence>
<evidence type="ECO:0000256" key="1">
    <source>
        <dbReference type="ARBA" id="ARBA00004141"/>
    </source>
</evidence>
<comment type="subcellular location">
    <subcellularLocation>
        <location evidence="1">Membrane</location>
        <topology evidence="1">Multi-pass membrane protein</topology>
    </subcellularLocation>
</comment>
<feature type="repeat" description="Solcar" evidence="9">
    <location>
        <begin position="1"/>
        <end position="90"/>
    </location>
</feature>
<keyword evidence="7" id="KW-1133">Transmembrane helix</keyword>
<sequence>MVVILAASSFSGACGTLVRNPGDIANVRVHNDRSLPTVQRQNYRIVVDALARIARQDGLRGYFRSVLFDSIRAAAMTGCQLSLCDGIKEELFANVGLRDDVPTELLVSLLAGLIATTMCSPIDVIKTRTMSQGGKTSILGMARKLTRSEGIWWAFRGWLTGFARLGEQTAATLLLLERHKSVYKRYMCAED</sequence>
<organism evidence="11 12">
    <name type="scientific">Neonectria magnoliae</name>
    <dbReference type="NCBI Taxonomy" id="2732573"/>
    <lineage>
        <taxon>Eukaryota</taxon>
        <taxon>Fungi</taxon>
        <taxon>Dikarya</taxon>
        <taxon>Ascomycota</taxon>
        <taxon>Pezizomycotina</taxon>
        <taxon>Sordariomycetes</taxon>
        <taxon>Hypocreomycetidae</taxon>
        <taxon>Hypocreales</taxon>
        <taxon>Nectriaceae</taxon>
        <taxon>Neonectria</taxon>
    </lineage>
</organism>
<evidence type="ECO:0000256" key="6">
    <source>
        <dbReference type="ARBA" id="ARBA00022792"/>
    </source>
</evidence>
<evidence type="ECO:0000313" key="12">
    <source>
        <dbReference type="Proteomes" id="UP001498421"/>
    </source>
</evidence>
<name>A0ABR1IF78_9HYPO</name>
<accession>A0ABR1IF78</accession>